<dbReference type="SUPFAM" id="SSF52343">
    <property type="entry name" value="Ferredoxin reductase-like, C-terminal NADP-linked domain"/>
    <property type="match status" value="1"/>
</dbReference>
<dbReference type="InterPro" id="IPR001709">
    <property type="entry name" value="Flavoprot_Pyr_Nucl_cyt_Rdtase"/>
</dbReference>
<evidence type="ECO:0000256" key="3">
    <source>
        <dbReference type="ARBA" id="ARBA00022827"/>
    </source>
</evidence>
<accession>A0A4E9F7S7</accession>
<dbReference type="EMBL" id="LN856981">
    <property type="protein sequence ID" value="CTP81376.1"/>
    <property type="molecule type" value="Genomic_DNA"/>
</dbReference>
<dbReference type="WormBase" id="Bm1887">
    <property type="protein sequence ID" value="BM28853"/>
    <property type="gene ID" value="WBGene00222148"/>
    <property type="gene designation" value="Bma-mtrr-1"/>
</dbReference>
<dbReference type="GeneID" id="6102018"/>
<dbReference type="AlphaFoldDB" id="A0A0K0J3I2"/>
<dbReference type="GO" id="GO:0050667">
    <property type="term" value="P:homocysteine metabolic process"/>
    <property type="evidence" value="ECO:0007669"/>
    <property type="project" value="TreeGrafter"/>
</dbReference>
<dbReference type="PANTHER" id="PTHR19384:SF84">
    <property type="entry name" value="METHIONINE SYNTHASE REDUCTASE"/>
    <property type="match status" value="1"/>
</dbReference>
<evidence type="ECO:0000256" key="5">
    <source>
        <dbReference type="ARBA" id="ARBA00039088"/>
    </source>
</evidence>
<evidence type="ECO:0000256" key="1">
    <source>
        <dbReference type="ARBA" id="ARBA00001974"/>
    </source>
</evidence>
<reference evidence="9" key="3">
    <citation type="submission" date="2019-04" db="EMBL/GenBank/DDBJ databases">
        <authorList>
            <person name="Howe K."/>
            <person name="Paulini M."/>
            <person name="Williams G."/>
        </authorList>
    </citation>
    <scope>NUCLEOTIDE SEQUENCE [LARGE SCALE GENOMIC DNA]</scope>
    <source>
        <strain evidence="9">FR3</strain>
    </source>
</reference>
<evidence type="ECO:0000313" key="9">
    <source>
        <dbReference type="EMBL" id="VIO92876.1"/>
    </source>
</evidence>
<comment type="cofactor">
    <cofactor evidence="1">
        <name>FAD</name>
        <dbReference type="ChEBI" id="CHEBI:57692"/>
    </cofactor>
</comment>
<dbReference type="Pfam" id="PF00175">
    <property type="entry name" value="NAD_binding_1"/>
    <property type="match status" value="1"/>
</dbReference>
<evidence type="ECO:0000256" key="4">
    <source>
        <dbReference type="ARBA" id="ARBA00023002"/>
    </source>
</evidence>
<evidence type="ECO:0000256" key="2">
    <source>
        <dbReference type="ARBA" id="ARBA00022630"/>
    </source>
</evidence>
<proteinExistence type="predicted"/>
<dbReference type="GO" id="GO:0050660">
    <property type="term" value="F:flavin adenine dinucleotide binding"/>
    <property type="evidence" value="ECO:0007669"/>
    <property type="project" value="TreeGrafter"/>
</dbReference>
<dbReference type="EC" id="1.16.1.8" evidence="5"/>
<reference evidence="8 10" key="1">
    <citation type="journal article" date="2007" name="Science">
        <title>Draft genome of the filarial nematode parasite Brugia malayi.</title>
        <authorList>
            <person name="Ghedin E."/>
            <person name="Wang S."/>
            <person name="Spiro D."/>
            <person name="Caler E."/>
            <person name="Zhao Q."/>
            <person name="Crabtree J."/>
            <person name="Allen J.E."/>
            <person name="Delcher A.L."/>
            <person name="Guiliano D.B."/>
            <person name="Miranda-Saavedra D."/>
            <person name="Angiuoli S.V."/>
            <person name="Creasy T."/>
            <person name="Amedeo P."/>
            <person name="Haas B."/>
            <person name="El-Sayed N.M."/>
            <person name="Wortman J.R."/>
            <person name="Feldblyum T."/>
            <person name="Tallon L."/>
            <person name="Schatz M."/>
            <person name="Shumway M."/>
            <person name="Koo H."/>
            <person name="Salzberg S.L."/>
            <person name="Schobel S."/>
            <person name="Pertea M."/>
            <person name="Pop M."/>
            <person name="White O."/>
            <person name="Barton G.J."/>
            <person name="Carlow C.K."/>
            <person name="Crawford M.J."/>
            <person name="Daub J."/>
            <person name="Dimmic M.W."/>
            <person name="Estes C.F."/>
            <person name="Foster J.M."/>
            <person name="Ganatra M."/>
            <person name="Gregory W.F."/>
            <person name="Johnson N.M."/>
            <person name="Jin J."/>
            <person name="Komuniecki R."/>
            <person name="Korf I."/>
            <person name="Kumar S."/>
            <person name="Laney S."/>
            <person name="Li B.W."/>
            <person name="Li W."/>
            <person name="Lindblom T.H."/>
            <person name="Lustigman S."/>
            <person name="Ma D."/>
            <person name="Maina C.V."/>
            <person name="Martin D.M."/>
            <person name="McCarter J.P."/>
            <person name="McReynolds L."/>
            <person name="Mitreva M."/>
            <person name="Nutman T.B."/>
            <person name="Parkinson J."/>
            <person name="Peregrin-Alvarez J.M."/>
            <person name="Poole C."/>
            <person name="Ren Q."/>
            <person name="Saunders L."/>
            <person name="Sluder A.E."/>
            <person name="Smith K."/>
            <person name="Stanke M."/>
            <person name="Unnasch T.R."/>
            <person name="Ware J."/>
            <person name="Wei A.D."/>
            <person name="Weil G."/>
            <person name="Williams D.J."/>
            <person name="Zhang Y."/>
            <person name="Williams S.A."/>
            <person name="Fraser-Liggett C."/>
            <person name="Slatko B."/>
            <person name="Blaxter M.L."/>
            <person name="Scott A.L."/>
        </authorList>
    </citation>
    <scope>NUCLEOTIDE SEQUENCE</scope>
    <source>
        <strain evidence="8 10">FR3</strain>
    </source>
</reference>
<keyword evidence="10" id="KW-1185">Reference proteome</keyword>
<dbReference type="WBParaSite" id="Bm1887.1">
    <property type="protein sequence ID" value="Bm1887.1"/>
    <property type="gene ID" value="WBGene00222148"/>
</dbReference>
<dbReference type="FunCoup" id="A0A0K0J3I2">
    <property type="interactions" value="1146"/>
</dbReference>
<evidence type="ECO:0000313" key="11">
    <source>
        <dbReference type="WBParaSite" id="Bm1887.1"/>
    </source>
</evidence>
<dbReference type="InterPro" id="IPR023173">
    <property type="entry name" value="NADPH_Cyt_P450_Rdtase_alpha"/>
</dbReference>
<accession>A0A0K0J3I2</accession>
<dbReference type="GO" id="GO:0010181">
    <property type="term" value="F:FMN binding"/>
    <property type="evidence" value="ECO:0007669"/>
    <property type="project" value="TreeGrafter"/>
</dbReference>
<dbReference type="InterPro" id="IPR003097">
    <property type="entry name" value="CysJ-like_FAD-binding"/>
</dbReference>
<dbReference type="Gene3D" id="3.40.50.80">
    <property type="entry name" value="Nucleotide-binding domain of ferredoxin-NADP reductase (FNR) module"/>
    <property type="match status" value="1"/>
</dbReference>
<keyword evidence="2" id="KW-0285">Flavoprotein</keyword>
<dbReference type="GO" id="GO:0005829">
    <property type="term" value="C:cytosol"/>
    <property type="evidence" value="ECO:0007669"/>
    <property type="project" value="TreeGrafter"/>
</dbReference>
<dbReference type="InterPro" id="IPR017938">
    <property type="entry name" value="Riboflavin_synthase-like_b-brl"/>
</dbReference>
<reference evidence="11" key="4">
    <citation type="submission" date="2019-12" db="UniProtKB">
        <authorList>
            <consortium name="WormBaseParasite"/>
        </authorList>
    </citation>
    <scope>IDENTIFICATION</scope>
</reference>
<evidence type="ECO:0000313" key="10">
    <source>
        <dbReference type="Proteomes" id="UP000006672"/>
    </source>
</evidence>
<reference evidence="8" key="2">
    <citation type="submission" date="2012-12" db="EMBL/GenBank/DDBJ databases">
        <authorList>
            <person name="Gao Y.W."/>
            <person name="Fan S.T."/>
            <person name="Sun H.T."/>
            <person name="Wang Z."/>
            <person name="Gao X.L."/>
            <person name="Li Y.G."/>
            <person name="Wang T.C."/>
            <person name="Zhang K."/>
            <person name="Xu W.W."/>
            <person name="Yu Z.J."/>
            <person name="Xia X.Z."/>
        </authorList>
    </citation>
    <scope>NUCLEOTIDE SEQUENCE</scope>
    <source>
        <strain evidence="8">FR3</strain>
    </source>
</reference>
<sequence length="519" mass="59771">MKNVVSCDDGMMDIYRIRQLCLEEKEDCKEGLNGILKSLEVHPPTWPENVACLIRGAQKLQDDSQLRVPIARDSYLNCKITSEEYNTDDLPWQNGCSVAGALNERYRGRVVSVSNLTSLEIQKPKQEIVVDLEHDAEICYEPGDAFYFVVPNTREEVDFILERIGFLEAADRKLVVTVKSQNAVKNTAIPPYIPEVSTLRYIFTWCLDIRRSPGRPLLRVLAECTESEYQKRRILELCSAQGVEEFTKFVRQAGLSLVDFLLNFPSCRPTVERLIELLPRLLPRPYSVSCIRELWGKRIRFIFSLLHFTATEGRCFHRFGLSSGWLSTLKKGQQVVMLLKESSRFRLPPPVHSSFDLARTPLIMVCTGTALAPFLSFLQKLAFLEAEKYKVRRELYFGIRNVKNDCIHYEDIMRSVDENILSHVSLCESQPYNDISSKKYVQDALQERGGKISDILSRKNKDENHPAIIFVCGSSKQMLKHVADVFVHIFSEFLSKSKEEAESYLRELRTNDRYVEDIW</sequence>
<dbReference type="Proteomes" id="UP000006672">
    <property type="component" value="Unassembled WGS sequence"/>
</dbReference>
<keyword evidence="4" id="KW-0560">Oxidoreductase</keyword>
<dbReference type="KEGG" id="bmy:BM_BM1887"/>
<dbReference type="InterPro" id="IPR017927">
    <property type="entry name" value="FAD-bd_FR_type"/>
</dbReference>
<dbReference type="RefSeq" id="XP_001898578.1">
    <property type="nucleotide sequence ID" value="XM_001898543.2"/>
</dbReference>
<name>A0A0K0J3I2_BRUMA</name>
<dbReference type="Pfam" id="PF00667">
    <property type="entry name" value="FAD_binding_1"/>
    <property type="match status" value="1"/>
</dbReference>
<evidence type="ECO:0000313" key="12">
    <source>
        <dbReference type="WormBase" id="Bm1887"/>
    </source>
</evidence>
<dbReference type="EMBL" id="CAAKNF010000193">
    <property type="protein sequence ID" value="VIO92876.1"/>
    <property type="molecule type" value="Genomic_DNA"/>
</dbReference>
<organism evidence="10 11">
    <name type="scientific">Brugia malayi</name>
    <name type="common">Filarial nematode worm</name>
    <dbReference type="NCBI Taxonomy" id="6279"/>
    <lineage>
        <taxon>Eukaryota</taxon>
        <taxon>Metazoa</taxon>
        <taxon>Ecdysozoa</taxon>
        <taxon>Nematoda</taxon>
        <taxon>Chromadorea</taxon>
        <taxon>Rhabditida</taxon>
        <taxon>Spirurina</taxon>
        <taxon>Spiruromorpha</taxon>
        <taxon>Filarioidea</taxon>
        <taxon>Onchocercidae</taxon>
        <taxon>Brugia</taxon>
    </lineage>
</organism>
<keyword evidence="3" id="KW-0274">FAD</keyword>
<dbReference type="OrthoDB" id="1856718at2759"/>
<dbReference type="PANTHER" id="PTHR19384">
    <property type="entry name" value="NITRIC OXIDE SYNTHASE-RELATED"/>
    <property type="match status" value="1"/>
</dbReference>
<evidence type="ECO:0000259" key="7">
    <source>
        <dbReference type="PROSITE" id="PS51384"/>
    </source>
</evidence>
<dbReference type="InterPro" id="IPR039261">
    <property type="entry name" value="FNR_nucleotide-bd"/>
</dbReference>
<dbReference type="GO" id="GO:0030586">
    <property type="term" value="F:[methionine synthase] reductase (NADPH) activity"/>
    <property type="evidence" value="ECO:0007669"/>
    <property type="project" value="UniProtKB-EC"/>
</dbReference>
<dbReference type="PROSITE" id="PS51384">
    <property type="entry name" value="FAD_FR"/>
    <property type="match status" value="1"/>
</dbReference>
<dbReference type="Gene3D" id="2.40.30.10">
    <property type="entry name" value="Translation factors"/>
    <property type="match status" value="1"/>
</dbReference>
<dbReference type="CTD" id="6102018"/>
<dbReference type="InterPro" id="IPR001433">
    <property type="entry name" value="OxRdtase_FAD/NAD-bd"/>
</dbReference>
<feature type="domain" description="FAD-binding FR-type" evidence="7">
    <location>
        <begin position="103"/>
        <end position="348"/>
    </location>
</feature>
<dbReference type="Gene3D" id="1.20.990.10">
    <property type="entry name" value="NADPH-cytochrome p450 Reductase, Chain A, domain 3"/>
    <property type="match status" value="1"/>
</dbReference>
<dbReference type="STRING" id="6279.A0A0K0J3I2"/>
<dbReference type="PRINTS" id="PR00371">
    <property type="entry name" value="FPNCR"/>
</dbReference>
<protein>
    <recommendedName>
        <fullName evidence="6">Methionine synthase reductase</fullName>
        <ecNumber evidence="5">1.16.1.8</ecNumber>
    </recommendedName>
</protein>
<evidence type="ECO:0000313" key="8">
    <source>
        <dbReference type="EMBL" id="CTP81376.1"/>
    </source>
</evidence>
<dbReference type="FunFam" id="1.20.990.10:FF:000007">
    <property type="entry name" value="Methionine synthase reductase"/>
    <property type="match status" value="1"/>
</dbReference>
<dbReference type="GO" id="GO:0009086">
    <property type="term" value="P:methionine biosynthetic process"/>
    <property type="evidence" value="ECO:0007669"/>
    <property type="project" value="TreeGrafter"/>
</dbReference>
<evidence type="ECO:0000256" key="6">
    <source>
        <dbReference type="ARBA" id="ARBA00040659"/>
    </source>
</evidence>
<dbReference type="SUPFAM" id="SSF63380">
    <property type="entry name" value="Riboflavin synthase domain-like"/>
    <property type="match status" value="1"/>
</dbReference>
<dbReference type="OMA" id="LPWQNGC"/>
<dbReference type="CDD" id="cd06203">
    <property type="entry name" value="methionine_synthase_red"/>
    <property type="match status" value="1"/>
</dbReference>
<gene>
    <name evidence="12" type="primary">bma-mtrr-1</name>
    <name evidence="8 11" type="synonym">Bma-mtrr-1</name>
    <name evidence="12" type="ORF">Bm1887</name>
    <name evidence="9" type="ORF">BM_BM1887</name>
    <name evidence="8" type="ORF">BM_Bm1887</name>
</gene>